<evidence type="ECO:0000313" key="3">
    <source>
        <dbReference type="EMBL" id="VFQ78469.1"/>
    </source>
</evidence>
<dbReference type="AlphaFoldDB" id="A0A484LQ31"/>
<feature type="region of interest" description="Disordered" evidence="2">
    <location>
        <begin position="106"/>
        <end position="163"/>
    </location>
</feature>
<dbReference type="Proteomes" id="UP000595140">
    <property type="component" value="Unassembled WGS sequence"/>
</dbReference>
<evidence type="ECO:0000256" key="1">
    <source>
        <dbReference type="SAM" id="Coils"/>
    </source>
</evidence>
<dbReference type="EMBL" id="OOIL02001799">
    <property type="protein sequence ID" value="VFQ78469.1"/>
    <property type="molecule type" value="Genomic_DNA"/>
</dbReference>
<evidence type="ECO:0000313" key="4">
    <source>
        <dbReference type="Proteomes" id="UP000595140"/>
    </source>
</evidence>
<name>A0A484LQ31_9ASTE</name>
<protein>
    <submittedName>
        <fullName evidence="3">Uncharacterized protein</fullName>
    </submittedName>
</protein>
<gene>
    <name evidence="3" type="ORF">CCAM_LOCUS20245</name>
</gene>
<feature type="region of interest" description="Disordered" evidence="2">
    <location>
        <begin position="322"/>
        <end position="341"/>
    </location>
</feature>
<accession>A0A484LQ31</accession>
<keyword evidence="4" id="KW-1185">Reference proteome</keyword>
<keyword evidence="1" id="KW-0175">Coiled coil</keyword>
<sequence length="341" mass="38406">MFEVRPGKPGCEGFVYFKGRNNRKFISDLQQSNRLWKEKFVFIKFPPSITPLAGLKWSDHLLKHQFTEPPATPDLEESWEQLLKGDPNTGQMYHYGGWVWRVQPGDEGSSRAHEAAGHGGPSPSNTVEAGGPSHPDMNFRAYNMSKTTGGSSATGPHTSKTFPMGEIRPVALEQLTEDSSSRLAQLEERLRRSEAHNRELKELTDRQLNEMANLSAIAEGAKAETLQLKEENLKLMEDLESKEREFPGRAKQWMEDNLVEAARVLTSSEERTVEGFNLLYREEQGKEMITQIGSYGFMSGQKRDREATHAVLAERDPDFTVESYGLAPIPEDEPAPPFPLE</sequence>
<feature type="compositionally biased region" description="Polar residues" evidence="2">
    <location>
        <begin position="144"/>
        <end position="161"/>
    </location>
</feature>
<proteinExistence type="predicted"/>
<reference evidence="3 4" key="1">
    <citation type="submission" date="2018-04" db="EMBL/GenBank/DDBJ databases">
        <authorList>
            <person name="Vogel A."/>
        </authorList>
    </citation>
    <scope>NUCLEOTIDE SEQUENCE [LARGE SCALE GENOMIC DNA]</scope>
</reference>
<evidence type="ECO:0000256" key="2">
    <source>
        <dbReference type="SAM" id="MobiDB-lite"/>
    </source>
</evidence>
<organism evidence="3 4">
    <name type="scientific">Cuscuta campestris</name>
    <dbReference type="NCBI Taxonomy" id="132261"/>
    <lineage>
        <taxon>Eukaryota</taxon>
        <taxon>Viridiplantae</taxon>
        <taxon>Streptophyta</taxon>
        <taxon>Embryophyta</taxon>
        <taxon>Tracheophyta</taxon>
        <taxon>Spermatophyta</taxon>
        <taxon>Magnoliopsida</taxon>
        <taxon>eudicotyledons</taxon>
        <taxon>Gunneridae</taxon>
        <taxon>Pentapetalae</taxon>
        <taxon>asterids</taxon>
        <taxon>lamiids</taxon>
        <taxon>Solanales</taxon>
        <taxon>Convolvulaceae</taxon>
        <taxon>Cuscuteae</taxon>
        <taxon>Cuscuta</taxon>
        <taxon>Cuscuta subgen. Grammica</taxon>
        <taxon>Cuscuta sect. Cleistogrammica</taxon>
    </lineage>
</organism>
<feature type="coiled-coil region" evidence="1">
    <location>
        <begin position="176"/>
        <end position="245"/>
    </location>
</feature>